<accession>A0A2T3ZAP1</accession>
<evidence type="ECO:0000259" key="1">
    <source>
        <dbReference type="Pfam" id="PF00561"/>
    </source>
</evidence>
<sequence>MAASTTLARDQALSYLSNPRFSQKLTLPATADSPALTVSYADVGFSPATPADSRSTPTMLFIPGMFGSRYIGAILDPIARKFGVRVLVADRPGMGHSTEVALSLRLSTWIRTVPLLLEHLDIKHVALVSHSAGTIYLLNTLHYHRDMLHPDRPFVALFAPWVDPVHSKVTAMQMMQHIPAQAFAVWHHIAPLLATSGVVVNKASSFFTFSTGSSGDQDTPKERNRQKLASAYDVPRDFQNELESLLGKKITEENIVGANSEALLCARKGKGWSWGECDDYATFIETLARGEREKHQLKSSTDSYAKLKIRAYFAENDVMIGVGGQKYMEECWGRGEGSLSDVLDFDSATMAGTDHDSLVQSVEVWEKVFADAGGSLAR</sequence>
<dbReference type="Proteomes" id="UP000240493">
    <property type="component" value="Unassembled WGS sequence"/>
</dbReference>
<dbReference type="OrthoDB" id="294702at2759"/>
<evidence type="ECO:0000313" key="3">
    <source>
        <dbReference type="Proteomes" id="UP000240493"/>
    </source>
</evidence>
<reference evidence="2 3" key="1">
    <citation type="submission" date="2016-07" db="EMBL/GenBank/DDBJ databases">
        <title>Multiple horizontal gene transfer events from other fungi enriched the ability of initially mycotrophic Trichoderma (Ascomycota) to feed on dead plant biomass.</title>
        <authorList>
            <consortium name="DOE Joint Genome Institute"/>
            <person name="Aerts A."/>
            <person name="Atanasova L."/>
            <person name="Chenthamara K."/>
            <person name="Zhang J."/>
            <person name="Grujic M."/>
            <person name="Henrissat B."/>
            <person name="Kuo A."/>
            <person name="Salamov A."/>
            <person name="Lipzen A."/>
            <person name="Labutti K."/>
            <person name="Barry K."/>
            <person name="Miao Y."/>
            <person name="Rahimi M.J."/>
            <person name="Shen Q."/>
            <person name="Grigoriev I.V."/>
            <person name="Kubicek C.P."/>
            <person name="Druzhinina I.S."/>
        </authorList>
    </citation>
    <scope>NUCLEOTIDE SEQUENCE [LARGE SCALE GENOMIC DNA]</scope>
    <source>
        <strain evidence="2 3">CBS 433.97</strain>
    </source>
</reference>
<dbReference type="InterPro" id="IPR029058">
    <property type="entry name" value="AB_hydrolase_fold"/>
</dbReference>
<dbReference type="EMBL" id="KZ679261">
    <property type="protein sequence ID" value="PTB41867.1"/>
    <property type="molecule type" value="Genomic_DNA"/>
</dbReference>
<evidence type="ECO:0000313" key="2">
    <source>
        <dbReference type="EMBL" id="PTB41867.1"/>
    </source>
</evidence>
<dbReference type="STRING" id="1042311.A0A2T3ZAP1"/>
<dbReference type="SUPFAM" id="SSF53474">
    <property type="entry name" value="alpha/beta-Hydrolases"/>
    <property type="match status" value="1"/>
</dbReference>
<dbReference type="AlphaFoldDB" id="A0A2T3ZAP1"/>
<protein>
    <recommendedName>
        <fullName evidence="1">AB hydrolase-1 domain-containing protein</fullName>
    </recommendedName>
</protein>
<proteinExistence type="predicted"/>
<dbReference type="Pfam" id="PF00561">
    <property type="entry name" value="Abhydrolase_1"/>
    <property type="match status" value="1"/>
</dbReference>
<dbReference type="Gene3D" id="3.40.50.1820">
    <property type="entry name" value="alpha/beta hydrolase"/>
    <property type="match status" value="1"/>
</dbReference>
<organism evidence="2 3">
    <name type="scientific">Trichoderma asperellum (strain ATCC 204424 / CBS 433.97 / NBRC 101777)</name>
    <dbReference type="NCBI Taxonomy" id="1042311"/>
    <lineage>
        <taxon>Eukaryota</taxon>
        <taxon>Fungi</taxon>
        <taxon>Dikarya</taxon>
        <taxon>Ascomycota</taxon>
        <taxon>Pezizomycotina</taxon>
        <taxon>Sordariomycetes</taxon>
        <taxon>Hypocreomycetidae</taxon>
        <taxon>Hypocreales</taxon>
        <taxon>Hypocreaceae</taxon>
        <taxon>Trichoderma</taxon>
    </lineage>
</organism>
<dbReference type="InterPro" id="IPR000073">
    <property type="entry name" value="AB_hydrolase_1"/>
</dbReference>
<feature type="domain" description="AB hydrolase-1" evidence="1">
    <location>
        <begin position="57"/>
        <end position="144"/>
    </location>
</feature>
<name>A0A2T3ZAP1_TRIA4</name>
<keyword evidence="3" id="KW-1185">Reference proteome</keyword>
<gene>
    <name evidence="2" type="ORF">M441DRAFT_27022</name>
</gene>